<dbReference type="GO" id="GO:0000725">
    <property type="term" value="P:recombinational repair"/>
    <property type="evidence" value="ECO:0007669"/>
    <property type="project" value="TreeGrafter"/>
</dbReference>
<proteinExistence type="predicted"/>
<accession>A0A831LT03</accession>
<dbReference type="InterPro" id="IPR027417">
    <property type="entry name" value="P-loop_NTPase"/>
</dbReference>
<evidence type="ECO:0000256" key="5">
    <source>
        <dbReference type="PROSITE-ProRule" id="PRU00560"/>
    </source>
</evidence>
<dbReference type="Pfam" id="PF00580">
    <property type="entry name" value="UvrD-helicase"/>
    <property type="match status" value="1"/>
</dbReference>
<evidence type="ECO:0000256" key="4">
    <source>
        <dbReference type="ARBA" id="ARBA00022840"/>
    </source>
</evidence>
<evidence type="ECO:0000256" key="2">
    <source>
        <dbReference type="ARBA" id="ARBA00022801"/>
    </source>
</evidence>
<reference evidence="7" key="1">
    <citation type="journal article" date="2020" name="mSystems">
        <title>Genome- and Community-Level Interaction Insights into Carbon Utilization and Element Cycling Functions of Hydrothermarchaeota in Hydrothermal Sediment.</title>
        <authorList>
            <person name="Zhou Z."/>
            <person name="Liu Y."/>
            <person name="Xu W."/>
            <person name="Pan J."/>
            <person name="Luo Z.H."/>
            <person name="Li M."/>
        </authorList>
    </citation>
    <scope>NUCLEOTIDE SEQUENCE [LARGE SCALE GENOMIC DNA]</scope>
    <source>
        <strain evidence="7">SpSt-1217</strain>
    </source>
</reference>
<sequence>MKNIEFINAGAGSGKTYFLSEKLTEVVCSGECSAEEIILTTFTEVAAAELKDRARESLLKKGKMEQANLLESAAIGTVHSVALQMIQKFWVYLGVGVNLRVMPEEDKIFFFNQSLAFIPTAEESNILDRIAASLDFKMLENNISISDPERWKKDLIQVIDKALNNRIVNLAESKNNSIQELEQLFPIDPNWNIDTGLVNQALENAKLILEEKPNATNEKKIKEIDELLPFTKDYSLNGLLNLDSLIGKFPGYVTKNLPGLENIQIPLAHLHSSPLMVNDMKEYIELIFHLAERSLHRYAEYKKERKLIDYTDMEVLFLKLLENEEA</sequence>
<dbReference type="EMBL" id="DSDK01000843">
    <property type="protein sequence ID" value="HDR52908.1"/>
    <property type="molecule type" value="Genomic_DNA"/>
</dbReference>
<dbReference type="Gene3D" id="3.40.50.300">
    <property type="entry name" value="P-loop containing nucleotide triphosphate hydrolases"/>
    <property type="match status" value="1"/>
</dbReference>
<dbReference type="GO" id="GO:0003677">
    <property type="term" value="F:DNA binding"/>
    <property type="evidence" value="ECO:0007669"/>
    <property type="project" value="InterPro"/>
</dbReference>
<evidence type="ECO:0000256" key="1">
    <source>
        <dbReference type="ARBA" id="ARBA00022741"/>
    </source>
</evidence>
<feature type="binding site" evidence="5">
    <location>
        <begin position="9"/>
        <end position="16"/>
    </location>
    <ligand>
        <name>ATP</name>
        <dbReference type="ChEBI" id="CHEBI:30616"/>
    </ligand>
</feature>
<feature type="domain" description="UvrD-like helicase ATP-binding" evidence="6">
    <location>
        <begin position="1"/>
        <end position="326"/>
    </location>
</feature>
<dbReference type="GO" id="GO:0016787">
    <property type="term" value="F:hydrolase activity"/>
    <property type="evidence" value="ECO:0007669"/>
    <property type="project" value="UniProtKB-UniRule"/>
</dbReference>
<dbReference type="GO" id="GO:0033202">
    <property type="term" value="C:DNA helicase complex"/>
    <property type="evidence" value="ECO:0007669"/>
    <property type="project" value="TreeGrafter"/>
</dbReference>
<evidence type="ECO:0000256" key="3">
    <source>
        <dbReference type="ARBA" id="ARBA00022806"/>
    </source>
</evidence>
<dbReference type="PANTHER" id="PTHR11070:SF48">
    <property type="entry name" value="ATP-DEPENDENT HELICASE_NUCLEASE SUBUNIT A"/>
    <property type="match status" value="1"/>
</dbReference>
<dbReference type="GO" id="GO:0005829">
    <property type="term" value="C:cytosol"/>
    <property type="evidence" value="ECO:0007669"/>
    <property type="project" value="TreeGrafter"/>
</dbReference>
<dbReference type="AlphaFoldDB" id="A0A831LT03"/>
<protein>
    <recommendedName>
        <fullName evidence="6">UvrD-like helicase ATP-binding domain-containing protein</fullName>
    </recommendedName>
</protein>
<keyword evidence="3 5" id="KW-0347">Helicase</keyword>
<feature type="non-terminal residue" evidence="7">
    <location>
        <position position="326"/>
    </location>
</feature>
<dbReference type="PANTHER" id="PTHR11070">
    <property type="entry name" value="UVRD / RECB / PCRA DNA HELICASE FAMILY MEMBER"/>
    <property type="match status" value="1"/>
</dbReference>
<gene>
    <name evidence="7" type="ORF">ENN90_15020</name>
</gene>
<dbReference type="SUPFAM" id="SSF52540">
    <property type="entry name" value="P-loop containing nucleoside triphosphate hydrolases"/>
    <property type="match status" value="1"/>
</dbReference>
<evidence type="ECO:0000259" key="6">
    <source>
        <dbReference type="PROSITE" id="PS51198"/>
    </source>
</evidence>
<comment type="caution">
    <text evidence="7">The sequence shown here is derived from an EMBL/GenBank/DDBJ whole genome shotgun (WGS) entry which is preliminary data.</text>
</comment>
<dbReference type="GO" id="GO:0005524">
    <property type="term" value="F:ATP binding"/>
    <property type="evidence" value="ECO:0007669"/>
    <property type="project" value="UniProtKB-UniRule"/>
</dbReference>
<keyword evidence="4 5" id="KW-0067">ATP-binding</keyword>
<evidence type="ECO:0000313" key="7">
    <source>
        <dbReference type="EMBL" id="HDR52908.1"/>
    </source>
</evidence>
<organism evidence="7">
    <name type="scientific">Mariniphaga anaerophila</name>
    <dbReference type="NCBI Taxonomy" id="1484053"/>
    <lineage>
        <taxon>Bacteria</taxon>
        <taxon>Pseudomonadati</taxon>
        <taxon>Bacteroidota</taxon>
        <taxon>Bacteroidia</taxon>
        <taxon>Marinilabiliales</taxon>
        <taxon>Prolixibacteraceae</taxon>
        <taxon>Mariniphaga</taxon>
    </lineage>
</organism>
<dbReference type="PROSITE" id="PS51198">
    <property type="entry name" value="UVRD_HELICASE_ATP_BIND"/>
    <property type="match status" value="1"/>
</dbReference>
<dbReference type="GO" id="GO:0043138">
    <property type="term" value="F:3'-5' DNA helicase activity"/>
    <property type="evidence" value="ECO:0007669"/>
    <property type="project" value="TreeGrafter"/>
</dbReference>
<dbReference type="InterPro" id="IPR000212">
    <property type="entry name" value="DNA_helicase_UvrD/REP"/>
</dbReference>
<keyword evidence="2 5" id="KW-0378">Hydrolase</keyword>
<name>A0A831LT03_9BACT</name>
<dbReference type="InterPro" id="IPR014016">
    <property type="entry name" value="UvrD-like_ATP-bd"/>
</dbReference>
<keyword evidence="1 5" id="KW-0547">Nucleotide-binding</keyword>
<dbReference type="Proteomes" id="UP000886047">
    <property type="component" value="Unassembled WGS sequence"/>
</dbReference>